<accession>A0A3N4IUT6</accession>
<name>A0A3N4IUT6_9PEZI</name>
<dbReference type="AlphaFoldDB" id="A0A3N4IUT6"/>
<proteinExistence type="predicted"/>
<dbReference type="Proteomes" id="UP000276215">
    <property type="component" value="Unassembled WGS sequence"/>
</dbReference>
<evidence type="ECO:0000313" key="3">
    <source>
        <dbReference type="Proteomes" id="UP000276215"/>
    </source>
</evidence>
<evidence type="ECO:0000256" key="1">
    <source>
        <dbReference type="SAM" id="MobiDB-lite"/>
    </source>
</evidence>
<reference evidence="2 3" key="1">
    <citation type="journal article" date="2018" name="Nat. Ecol. Evol.">
        <title>Pezizomycetes genomes reveal the molecular basis of ectomycorrhizal truffle lifestyle.</title>
        <authorList>
            <person name="Murat C."/>
            <person name="Payen T."/>
            <person name="Noel B."/>
            <person name="Kuo A."/>
            <person name="Morin E."/>
            <person name="Chen J."/>
            <person name="Kohler A."/>
            <person name="Krizsan K."/>
            <person name="Balestrini R."/>
            <person name="Da Silva C."/>
            <person name="Montanini B."/>
            <person name="Hainaut M."/>
            <person name="Levati E."/>
            <person name="Barry K.W."/>
            <person name="Belfiori B."/>
            <person name="Cichocki N."/>
            <person name="Clum A."/>
            <person name="Dockter R.B."/>
            <person name="Fauchery L."/>
            <person name="Guy J."/>
            <person name="Iotti M."/>
            <person name="Le Tacon F."/>
            <person name="Lindquist E.A."/>
            <person name="Lipzen A."/>
            <person name="Malagnac F."/>
            <person name="Mello A."/>
            <person name="Molinier V."/>
            <person name="Miyauchi S."/>
            <person name="Poulain J."/>
            <person name="Riccioni C."/>
            <person name="Rubini A."/>
            <person name="Sitrit Y."/>
            <person name="Splivallo R."/>
            <person name="Traeger S."/>
            <person name="Wang M."/>
            <person name="Zifcakova L."/>
            <person name="Wipf D."/>
            <person name="Zambonelli A."/>
            <person name="Paolocci F."/>
            <person name="Nowrousian M."/>
            <person name="Ottonello S."/>
            <person name="Baldrian P."/>
            <person name="Spatafora J.W."/>
            <person name="Henrissat B."/>
            <person name="Nagy L.G."/>
            <person name="Aury J.M."/>
            <person name="Wincker P."/>
            <person name="Grigoriev I.V."/>
            <person name="Bonfante P."/>
            <person name="Martin F.M."/>
        </authorList>
    </citation>
    <scope>NUCLEOTIDE SEQUENCE [LARGE SCALE GENOMIC DNA]</scope>
    <source>
        <strain evidence="2 3">120613-1</strain>
    </source>
</reference>
<feature type="compositionally biased region" description="Pro residues" evidence="1">
    <location>
        <begin position="1"/>
        <end position="20"/>
    </location>
</feature>
<feature type="compositionally biased region" description="Polar residues" evidence="1">
    <location>
        <begin position="21"/>
        <end position="36"/>
    </location>
</feature>
<gene>
    <name evidence="2" type="ORF">L873DRAFT_512880</name>
</gene>
<sequence>MPTQPTSPTPFSPHTNPRPPSNSSISTLHHPTNLTPNPARASFTFFTPSQPSSLPSTNSKSRYTFLPFLEDSVQYSCLFFVSCWNSYISIFFPGGGVRR</sequence>
<feature type="region of interest" description="Disordered" evidence="1">
    <location>
        <begin position="1"/>
        <end position="41"/>
    </location>
</feature>
<organism evidence="2 3">
    <name type="scientific">Choiromyces venosus 120613-1</name>
    <dbReference type="NCBI Taxonomy" id="1336337"/>
    <lineage>
        <taxon>Eukaryota</taxon>
        <taxon>Fungi</taxon>
        <taxon>Dikarya</taxon>
        <taxon>Ascomycota</taxon>
        <taxon>Pezizomycotina</taxon>
        <taxon>Pezizomycetes</taxon>
        <taxon>Pezizales</taxon>
        <taxon>Tuberaceae</taxon>
        <taxon>Choiromyces</taxon>
    </lineage>
</organism>
<keyword evidence="3" id="KW-1185">Reference proteome</keyword>
<dbReference type="EMBL" id="ML120548">
    <property type="protein sequence ID" value="RPA89952.1"/>
    <property type="molecule type" value="Genomic_DNA"/>
</dbReference>
<evidence type="ECO:0000313" key="2">
    <source>
        <dbReference type="EMBL" id="RPA89952.1"/>
    </source>
</evidence>
<protein>
    <submittedName>
        <fullName evidence="2">Uncharacterized protein</fullName>
    </submittedName>
</protein>